<feature type="domain" description="Histidine kinase/HSP90-like ATPase" evidence="1">
    <location>
        <begin position="22"/>
        <end position="124"/>
    </location>
</feature>
<comment type="caution">
    <text evidence="2">The sequence shown here is derived from an EMBL/GenBank/DDBJ whole genome shotgun (WGS) entry which is preliminary data.</text>
</comment>
<dbReference type="SUPFAM" id="SSF55874">
    <property type="entry name" value="ATPase domain of HSP90 chaperone/DNA topoisomerase II/histidine kinase"/>
    <property type="match status" value="1"/>
</dbReference>
<evidence type="ECO:0000313" key="2">
    <source>
        <dbReference type="EMBL" id="MSS01748.1"/>
    </source>
</evidence>
<dbReference type="AlphaFoldDB" id="A0A7X2N485"/>
<name>A0A7X2N485_9FIRM</name>
<dbReference type="RefSeq" id="WP_154460310.1">
    <property type="nucleotide sequence ID" value="NZ_VUMM01000011.1"/>
</dbReference>
<sequence length="126" mass="14869">MKKRFKRELGQLNDIYRWIDVKTENIDSNSLDDIKLCIEEVFVNLVKYSNCSYIDLFINRIDSLIELTFMDDGVQFDPLAKENEILSDSLNRSKSGIGLYILENRMDSLDYQYLNGKNVFTMRKHI</sequence>
<keyword evidence="2" id="KW-0067">ATP-binding</keyword>
<keyword evidence="2" id="KW-0547">Nucleotide-binding</keyword>
<dbReference type="GO" id="GO:0005524">
    <property type="term" value="F:ATP binding"/>
    <property type="evidence" value="ECO:0007669"/>
    <property type="project" value="UniProtKB-KW"/>
</dbReference>
<gene>
    <name evidence="2" type="ORF">FYJ50_06505</name>
</gene>
<organism evidence="2 3">
    <name type="scientific">Floccifex porci</name>
    <dbReference type="NCBI Taxonomy" id="2606629"/>
    <lineage>
        <taxon>Bacteria</taxon>
        <taxon>Bacillati</taxon>
        <taxon>Bacillota</taxon>
        <taxon>Erysipelotrichia</taxon>
        <taxon>Erysipelotrichales</taxon>
        <taxon>Erysipelotrichaceae</taxon>
        <taxon>Floccifex</taxon>
    </lineage>
</organism>
<evidence type="ECO:0000313" key="3">
    <source>
        <dbReference type="Proteomes" id="UP000470082"/>
    </source>
</evidence>
<dbReference type="EMBL" id="VUMM01000011">
    <property type="protein sequence ID" value="MSS01748.1"/>
    <property type="molecule type" value="Genomic_DNA"/>
</dbReference>
<dbReference type="Gene3D" id="3.30.565.10">
    <property type="entry name" value="Histidine kinase-like ATPase, C-terminal domain"/>
    <property type="match status" value="1"/>
</dbReference>
<dbReference type="InterPro" id="IPR036890">
    <property type="entry name" value="HATPase_C_sf"/>
</dbReference>
<keyword evidence="3" id="KW-1185">Reference proteome</keyword>
<protein>
    <submittedName>
        <fullName evidence="2">ATP-binding protein</fullName>
    </submittedName>
</protein>
<evidence type="ECO:0000259" key="1">
    <source>
        <dbReference type="Pfam" id="PF13581"/>
    </source>
</evidence>
<accession>A0A7X2N485</accession>
<dbReference type="InterPro" id="IPR003594">
    <property type="entry name" value="HATPase_dom"/>
</dbReference>
<dbReference type="Proteomes" id="UP000470082">
    <property type="component" value="Unassembled WGS sequence"/>
</dbReference>
<dbReference type="Pfam" id="PF13581">
    <property type="entry name" value="HATPase_c_2"/>
    <property type="match status" value="1"/>
</dbReference>
<dbReference type="CDD" id="cd16936">
    <property type="entry name" value="HATPase_RsbW-like"/>
    <property type="match status" value="1"/>
</dbReference>
<reference evidence="2 3" key="1">
    <citation type="submission" date="2019-08" db="EMBL/GenBank/DDBJ databases">
        <title>In-depth cultivation of the pig gut microbiome towards novel bacterial diversity and tailored functional studies.</title>
        <authorList>
            <person name="Wylensek D."/>
            <person name="Hitch T.C.A."/>
            <person name="Clavel T."/>
        </authorList>
    </citation>
    <scope>NUCLEOTIDE SEQUENCE [LARGE SCALE GENOMIC DNA]</scope>
    <source>
        <strain evidence="2 3">LKV-178-WT-2G</strain>
    </source>
</reference>
<proteinExistence type="predicted"/>